<feature type="compositionally biased region" description="Low complexity" evidence="3">
    <location>
        <begin position="442"/>
        <end position="474"/>
    </location>
</feature>
<dbReference type="Gene3D" id="1.10.150.50">
    <property type="entry name" value="Transcription Factor, Ets-1"/>
    <property type="match status" value="1"/>
</dbReference>
<feature type="compositionally biased region" description="Basic residues" evidence="3">
    <location>
        <begin position="580"/>
        <end position="590"/>
    </location>
</feature>
<name>A0A7R8XC79_9CRUS</name>
<feature type="compositionally biased region" description="Polar residues" evidence="3">
    <location>
        <begin position="373"/>
        <end position="390"/>
    </location>
</feature>
<organism evidence="5">
    <name type="scientific">Darwinula stevensoni</name>
    <dbReference type="NCBI Taxonomy" id="69355"/>
    <lineage>
        <taxon>Eukaryota</taxon>
        <taxon>Metazoa</taxon>
        <taxon>Ecdysozoa</taxon>
        <taxon>Arthropoda</taxon>
        <taxon>Crustacea</taxon>
        <taxon>Oligostraca</taxon>
        <taxon>Ostracoda</taxon>
        <taxon>Podocopa</taxon>
        <taxon>Podocopida</taxon>
        <taxon>Darwinulocopina</taxon>
        <taxon>Darwinuloidea</taxon>
        <taxon>Darwinulidae</taxon>
        <taxon>Darwinula</taxon>
    </lineage>
</organism>
<feature type="compositionally biased region" description="Basic and acidic residues" evidence="3">
    <location>
        <begin position="20"/>
        <end position="43"/>
    </location>
</feature>
<dbReference type="GO" id="GO:0031175">
    <property type="term" value="P:neuron projection development"/>
    <property type="evidence" value="ECO:0007669"/>
    <property type="project" value="TreeGrafter"/>
</dbReference>
<dbReference type="GO" id="GO:0051015">
    <property type="term" value="F:actin filament binding"/>
    <property type="evidence" value="ECO:0007669"/>
    <property type="project" value="TreeGrafter"/>
</dbReference>
<dbReference type="Proteomes" id="UP000677054">
    <property type="component" value="Unassembled WGS sequence"/>
</dbReference>
<dbReference type="InterPro" id="IPR001660">
    <property type="entry name" value="SAM"/>
</dbReference>
<dbReference type="PROSITE" id="PS50105">
    <property type="entry name" value="SAM_DOMAIN"/>
    <property type="match status" value="1"/>
</dbReference>
<dbReference type="GO" id="GO:0015629">
    <property type="term" value="C:actin cytoskeleton"/>
    <property type="evidence" value="ECO:0007669"/>
    <property type="project" value="TreeGrafter"/>
</dbReference>
<evidence type="ECO:0000259" key="4">
    <source>
        <dbReference type="PROSITE" id="PS50105"/>
    </source>
</evidence>
<evidence type="ECO:0000313" key="5">
    <source>
        <dbReference type="EMBL" id="CAD7243636.1"/>
    </source>
</evidence>
<keyword evidence="1" id="KW-0597">Phosphoprotein</keyword>
<gene>
    <name evidence="5" type="ORF">DSTB1V02_LOCUS3552</name>
</gene>
<keyword evidence="2" id="KW-0175">Coiled coil</keyword>
<feature type="domain" description="SAM" evidence="4">
    <location>
        <begin position="498"/>
        <end position="542"/>
    </location>
</feature>
<accession>A0A7R8XC79</accession>
<sequence>MSNMIQLQEMEMKGASGGPEYERKLLEVVHSLDGKLPDSKPQDGDPTPRAGAPGHPTAPSPSPEELRQLKSKYSKAKRIIRELAKREKHWLTLVQDRDTEYETMLTALSQRVATLTQTLADVKQRTGLQLSLPTHPQITPLLEKRLKAPTFGLSPISDLDFSDLDSTTSDTSSHDEESSISSSKASTTLVGVGMNVKEELDRAVPPTQLLDVSAQKQKAELASRGSLANRQLPSMLRKSEEERGGNWSDSSTVIGSNETFAYSSSAYSSTHSYRSAQSAAFVHSSQSRFAPPAPDAGPLSQQLRQVLGSHYHQHHHEKASNLIEGGSSASAVPPPPVPGNSNIVPASLVQEIRQAVQEANARVKRVLPPTPPGQLQSSPDWRTPSATITDMTGPHPHPSYHPHAHMASGSPQYQGRYWGTSSSSIPPPQPQEFPVPRRYNESSNSSLTSPSSASGSSLASPQDASLSSSSLSSLGRGDGQRVSPVLSHVWQSGSITDWGKEQVCQWLLGIGMECYTTVFLKNGVTGQDLVAMDTGMLKALGVAAEDRKELKKRIKELRSREERERKELEKERKLKERQQKKAAKQTTKGK</sequence>
<evidence type="ECO:0000256" key="3">
    <source>
        <dbReference type="SAM" id="MobiDB-lite"/>
    </source>
</evidence>
<proteinExistence type="predicted"/>
<dbReference type="AlphaFoldDB" id="A0A7R8XC79"/>
<dbReference type="PANTHER" id="PTHR16154:SF6">
    <property type="entry name" value="SPINOPHILIN, ISOFORM J"/>
    <property type="match status" value="1"/>
</dbReference>
<feature type="region of interest" description="Disordered" evidence="3">
    <location>
        <begin position="1"/>
        <end position="68"/>
    </location>
</feature>
<feature type="region of interest" description="Disordered" evidence="3">
    <location>
        <begin position="221"/>
        <end position="253"/>
    </location>
</feature>
<dbReference type="InterPro" id="IPR013761">
    <property type="entry name" value="SAM/pointed_sf"/>
</dbReference>
<reference evidence="5" key="1">
    <citation type="submission" date="2020-11" db="EMBL/GenBank/DDBJ databases">
        <authorList>
            <person name="Tran Van P."/>
        </authorList>
    </citation>
    <scope>NUCLEOTIDE SEQUENCE</scope>
</reference>
<dbReference type="OrthoDB" id="62701at2759"/>
<dbReference type="GO" id="GO:0005737">
    <property type="term" value="C:cytoplasm"/>
    <property type="evidence" value="ECO:0007669"/>
    <property type="project" value="TreeGrafter"/>
</dbReference>
<feature type="compositionally biased region" description="Low complexity" evidence="3">
    <location>
        <begin position="162"/>
        <end position="171"/>
    </location>
</feature>
<dbReference type="SUPFAM" id="SSF47769">
    <property type="entry name" value="SAM/Pointed domain"/>
    <property type="match status" value="1"/>
</dbReference>
<dbReference type="SMART" id="SM00454">
    <property type="entry name" value="SAM"/>
    <property type="match status" value="1"/>
</dbReference>
<evidence type="ECO:0000256" key="2">
    <source>
        <dbReference type="ARBA" id="ARBA00023054"/>
    </source>
</evidence>
<dbReference type="GO" id="GO:0030425">
    <property type="term" value="C:dendrite"/>
    <property type="evidence" value="ECO:0007669"/>
    <property type="project" value="TreeGrafter"/>
</dbReference>
<keyword evidence="6" id="KW-1185">Reference proteome</keyword>
<dbReference type="PANTHER" id="PTHR16154">
    <property type="entry name" value="NEURABIN"/>
    <property type="match status" value="1"/>
</dbReference>
<feature type="compositionally biased region" description="Basic and acidic residues" evidence="3">
    <location>
        <begin position="560"/>
        <end position="579"/>
    </location>
</feature>
<dbReference type="EMBL" id="CAJPEV010000468">
    <property type="protein sequence ID" value="CAG0885598.1"/>
    <property type="molecule type" value="Genomic_DNA"/>
</dbReference>
<feature type="region of interest" description="Disordered" evidence="3">
    <location>
        <begin position="560"/>
        <end position="590"/>
    </location>
</feature>
<dbReference type="GO" id="GO:0019722">
    <property type="term" value="P:calcium-mediated signaling"/>
    <property type="evidence" value="ECO:0007669"/>
    <property type="project" value="TreeGrafter"/>
</dbReference>
<dbReference type="GO" id="GO:0014069">
    <property type="term" value="C:postsynaptic density"/>
    <property type="evidence" value="ECO:0007669"/>
    <property type="project" value="TreeGrafter"/>
</dbReference>
<dbReference type="GO" id="GO:0007015">
    <property type="term" value="P:actin filament organization"/>
    <property type="evidence" value="ECO:0007669"/>
    <property type="project" value="TreeGrafter"/>
</dbReference>
<dbReference type="InterPro" id="IPR043446">
    <property type="entry name" value="Neurabin-like"/>
</dbReference>
<feature type="region of interest" description="Disordered" evidence="3">
    <location>
        <begin position="162"/>
        <end position="186"/>
    </location>
</feature>
<evidence type="ECO:0000313" key="6">
    <source>
        <dbReference type="Proteomes" id="UP000677054"/>
    </source>
</evidence>
<feature type="region of interest" description="Disordered" evidence="3">
    <location>
        <begin position="363"/>
        <end position="478"/>
    </location>
</feature>
<protein>
    <recommendedName>
        <fullName evidence="4">SAM domain-containing protein</fullName>
    </recommendedName>
</protein>
<dbReference type="Pfam" id="PF07647">
    <property type="entry name" value="SAM_2"/>
    <property type="match status" value="1"/>
</dbReference>
<dbReference type="EMBL" id="LR899985">
    <property type="protein sequence ID" value="CAD7243636.1"/>
    <property type="molecule type" value="Genomic_DNA"/>
</dbReference>
<evidence type="ECO:0000256" key="1">
    <source>
        <dbReference type="ARBA" id="ARBA00022553"/>
    </source>
</evidence>